<dbReference type="PANTHER" id="PTHR41517:SF1">
    <property type="entry name" value="CUPIN"/>
    <property type="match status" value="1"/>
</dbReference>
<evidence type="ECO:0000256" key="1">
    <source>
        <dbReference type="ARBA" id="ARBA00022964"/>
    </source>
</evidence>
<dbReference type="InterPro" id="IPR011051">
    <property type="entry name" value="RmlC_Cupin_sf"/>
</dbReference>
<dbReference type="InterPro" id="IPR013096">
    <property type="entry name" value="Cupin_2"/>
</dbReference>
<keyword evidence="1" id="KW-0223">Dioxygenase</keyword>
<keyword evidence="2" id="KW-0560">Oxidoreductase</keyword>
<evidence type="ECO:0000256" key="2">
    <source>
        <dbReference type="ARBA" id="ARBA00023002"/>
    </source>
</evidence>
<dbReference type="Pfam" id="PF07883">
    <property type="entry name" value="Cupin_2"/>
    <property type="match status" value="2"/>
</dbReference>
<dbReference type="SUPFAM" id="SSF51182">
    <property type="entry name" value="RmlC-like cupins"/>
    <property type="match status" value="1"/>
</dbReference>
<name>A0A932ZUN1_UNCTE</name>
<dbReference type="Gene3D" id="2.60.120.10">
    <property type="entry name" value="Jelly Rolls"/>
    <property type="match status" value="1"/>
</dbReference>
<comment type="caution">
    <text evidence="4">The sequence shown here is derived from an EMBL/GenBank/DDBJ whole genome shotgun (WGS) entry which is preliminary data.</text>
</comment>
<organism evidence="4 5">
    <name type="scientific">Tectimicrobiota bacterium</name>
    <dbReference type="NCBI Taxonomy" id="2528274"/>
    <lineage>
        <taxon>Bacteria</taxon>
        <taxon>Pseudomonadati</taxon>
        <taxon>Nitrospinota/Tectimicrobiota group</taxon>
        <taxon>Candidatus Tectimicrobiota</taxon>
    </lineage>
</organism>
<feature type="domain" description="Cupin type-2" evidence="3">
    <location>
        <begin position="272"/>
        <end position="336"/>
    </location>
</feature>
<gene>
    <name evidence="4" type="ORF">HY618_05625</name>
</gene>
<sequence>MNDAREDGMPTDAELADFYGGMERARLIPLWKVYKDHVPRAPSPRAVPHLWRFKEVLPLVRASGVLAPLTEGERRVLGFANPGLPYDGLAATTDTLWGALQYILPGEKARAHRHAAAAIRFILEGEGASTTVEGERCAVGPGDFVLTPPWAWHDHENTGSAPVIWMDGLDIIMVRELRGSFFEGAGEAPPAEPKPEGGSAARWAGGALRPAWEKPGGKYSPLLLYKWEKTEQALRRLAASGQACPFDDVAMDFTHPGTGGPVYPTMSCRIQLLRAGQRPRAHRHTGSAVYLCFRGRGHSVIEGRRFGWERGDAFCVPSWAWHEHAAGEEEAILFSINDLPVMEALGLYREEGLTEGNQKVK</sequence>
<protein>
    <submittedName>
        <fullName evidence="4">Cupin domain-containing protein</fullName>
    </submittedName>
</protein>
<proteinExistence type="predicted"/>
<dbReference type="CDD" id="cd06992">
    <property type="entry name" value="cupin_GDO-like_C"/>
    <property type="match status" value="1"/>
</dbReference>
<dbReference type="GO" id="GO:0051213">
    <property type="term" value="F:dioxygenase activity"/>
    <property type="evidence" value="ECO:0007669"/>
    <property type="project" value="UniProtKB-KW"/>
</dbReference>
<dbReference type="EMBL" id="JACQRX010000245">
    <property type="protein sequence ID" value="MBI4251921.1"/>
    <property type="molecule type" value="Genomic_DNA"/>
</dbReference>
<dbReference type="PANTHER" id="PTHR41517">
    <property type="entry name" value="1,2-DIOXYGENASE PROTEIN-RELATED"/>
    <property type="match status" value="1"/>
</dbReference>
<dbReference type="CDD" id="cd02216">
    <property type="entry name" value="cupin_GDO-like_N"/>
    <property type="match status" value="1"/>
</dbReference>
<feature type="domain" description="Cupin type-2" evidence="3">
    <location>
        <begin position="101"/>
        <end position="167"/>
    </location>
</feature>
<evidence type="ECO:0000313" key="4">
    <source>
        <dbReference type="EMBL" id="MBI4251921.1"/>
    </source>
</evidence>
<reference evidence="4" key="1">
    <citation type="submission" date="2020-07" db="EMBL/GenBank/DDBJ databases">
        <title>Huge and variable diversity of episymbiotic CPR bacteria and DPANN archaea in groundwater ecosystems.</title>
        <authorList>
            <person name="He C.Y."/>
            <person name="Keren R."/>
            <person name="Whittaker M."/>
            <person name="Farag I.F."/>
            <person name="Doudna J."/>
            <person name="Cate J.H.D."/>
            <person name="Banfield J.F."/>
        </authorList>
    </citation>
    <scope>NUCLEOTIDE SEQUENCE</scope>
    <source>
        <strain evidence="4">NC_groundwater_1370_Ag_S-0.2um_69_93</strain>
    </source>
</reference>
<evidence type="ECO:0000259" key="3">
    <source>
        <dbReference type="Pfam" id="PF07883"/>
    </source>
</evidence>
<dbReference type="AlphaFoldDB" id="A0A932ZUN1"/>
<dbReference type="Proteomes" id="UP000752292">
    <property type="component" value="Unassembled WGS sequence"/>
</dbReference>
<dbReference type="InterPro" id="IPR047183">
    <property type="entry name" value="GDO-like"/>
</dbReference>
<evidence type="ECO:0000313" key="5">
    <source>
        <dbReference type="Proteomes" id="UP000752292"/>
    </source>
</evidence>
<accession>A0A932ZUN1</accession>
<dbReference type="InterPro" id="IPR014710">
    <property type="entry name" value="RmlC-like_jellyroll"/>
</dbReference>